<feature type="transmembrane region" description="Helical" evidence="1">
    <location>
        <begin position="253"/>
        <end position="273"/>
    </location>
</feature>
<dbReference type="RefSeq" id="WP_212990036.1">
    <property type="nucleotide sequence ID" value="NZ_BAABEA010000015.1"/>
</dbReference>
<gene>
    <name evidence="2" type="ORF">Aau02nite_40310</name>
</gene>
<proteinExistence type="predicted"/>
<reference evidence="2" key="1">
    <citation type="submission" date="2021-03" db="EMBL/GenBank/DDBJ databases">
        <title>Whole genome shotgun sequence of Actinoplanes auranticolor NBRC 12245.</title>
        <authorList>
            <person name="Komaki H."/>
            <person name="Tamura T."/>
        </authorList>
    </citation>
    <scope>NUCLEOTIDE SEQUENCE</scope>
    <source>
        <strain evidence="2">NBRC 12245</strain>
    </source>
</reference>
<organism evidence="2 3">
    <name type="scientific">Actinoplanes auranticolor</name>
    <dbReference type="NCBI Taxonomy" id="47988"/>
    <lineage>
        <taxon>Bacteria</taxon>
        <taxon>Bacillati</taxon>
        <taxon>Actinomycetota</taxon>
        <taxon>Actinomycetes</taxon>
        <taxon>Micromonosporales</taxon>
        <taxon>Micromonosporaceae</taxon>
        <taxon>Actinoplanes</taxon>
    </lineage>
</organism>
<feature type="transmembrane region" description="Helical" evidence="1">
    <location>
        <begin position="162"/>
        <end position="183"/>
    </location>
</feature>
<dbReference type="Proteomes" id="UP000681340">
    <property type="component" value="Unassembled WGS sequence"/>
</dbReference>
<keyword evidence="1" id="KW-0472">Membrane</keyword>
<evidence type="ECO:0000256" key="1">
    <source>
        <dbReference type="SAM" id="Phobius"/>
    </source>
</evidence>
<feature type="transmembrane region" description="Helical" evidence="1">
    <location>
        <begin position="46"/>
        <end position="62"/>
    </location>
</feature>
<keyword evidence="1" id="KW-0812">Transmembrane</keyword>
<dbReference type="AlphaFoldDB" id="A0A919VNN6"/>
<keyword evidence="3" id="KW-1185">Reference proteome</keyword>
<evidence type="ECO:0000313" key="2">
    <source>
        <dbReference type="EMBL" id="GIM70287.1"/>
    </source>
</evidence>
<name>A0A919VNN6_9ACTN</name>
<protein>
    <submittedName>
        <fullName evidence="2">Uncharacterized protein</fullName>
    </submittedName>
</protein>
<comment type="caution">
    <text evidence="2">The sequence shown here is derived from an EMBL/GenBank/DDBJ whole genome shotgun (WGS) entry which is preliminary data.</text>
</comment>
<dbReference type="EMBL" id="BOQL01000030">
    <property type="protein sequence ID" value="GIM70287.1"/>
    <property type="molecule type" value="Genomic_DNA"/>
</dbReference>
<feature type="transmembrane region" description="Helical" evidence="1">
    <location>
        <begin position="117"/>
        <end position="142"/>
    </location>
</feature>
<keyword evidence="1" id="KW-1133">Transmembrane helix</keyword>
<sequence length="278" mass="28300">MHVIATVVLVLLLLGTAALALARVHWPLTAPAPAARRPDPAAKWRLAGILAGATGAAIAVAAQTPELGRGILLAAPVFSIGVFAGALTGEATRGLPAGQVRRAGLRVRRTLDYVPRLLGAGVAASIVALFAVATLTTVTASADSGGRQLVCPGNVREPWPGSYYTVPALSAVVAGLVLAAFTLHRVVRRPQAAELAATDDALRRRSAEVVTAATGVLVLIPLTGIALTAALALRTRSECSAQWWDGAGQGLSALGLVAFAAAAWCGACLLLPAKRSRA</sequence>
<feature type="transmembrane region" description="Helical" evidence="1">
    <location>
        <begin position="209"/>
        <end position="233"/>
    </location>
</feature>
<evidence type="ECO:0000313" key="3">
    <source>
        <dbReference type="Proteomes" id="UP000681340"/>
    </source>
</evidence>
<accession>A0A919VNN6</accession>